<keyword evidence="3" id="KW-1185">Reference proteome</keyword>
<dbReference type="InterPro" id="IPR049945">
    <property type="entry name" value="AAA_22"/>
</dbReference>
<comment type="caution">
    <text evidence="2">The sequence shown here is derived from an EMBL/GenBank/DDBJ whole genome shotgun (WGS) entry which is preliminary data.</text>
</comment>
<accession>A0ABV1YC41</accession>
<evidence type="ECO:0000259" key="1">
    <source>
        <dbReference type="Pfam" id="PF13401"/>
    </source>
</evidence>
<dbReference type="Pfam" id="PF13401">
    <property type="entry name" value="AAA_22"/>
    <property type="match status" value="1"/>
</dbReference>
<dbReference type="EMBL" id="JAMYPJ010000006">
    <property type="protein sequence ID" value="MER8932567.1"/>
    <property type="molecule type" value="Genomic_DNA"/>
</dbReference>
<dbReference type="SUPFAM" id="SSF52540">
    <property type="entry name" value="P-loop containing nucleoside triphosphate hydrolases"/>
    <property type="match status" value="1"/>
</dbReference>
<evidence type="ECO:0000313" key="3">
    <source>
        <dbReference type="Proteomes" id="UP001464387"/>
    </source>
</evidence>
<protein>
    <submittedName>
        <fullName evidence="2">AAA family ATPase</fullName>
    </submittedName>
</protein>
<dbReference type="Gene3D" id="3.40.50.300">
    <property type="entry name" value="P-loop containing nucleotide triphosphate hydrolases"/>
    <property type="match status" value="1"/>
</dbReference>
<name>A0ABV1YC41_9HYPH</name>
<dbReference type="InterPro" id="IPR027417">
    <property type="entry name" value="P-loop_NTPase"/>
</dbReference>
<sequence>MTIFVETRAALTVRAAFDTAVKMRYPVLAVGKAGLGKTVALNWIAAQSGAAYCEVAQHTKAIRPMFLMLHDAYGVQRDSKHTYDLAKDCMNFLGARCGPTRPLLVDEYQNFTPPVLRELLHLQERCGFALLLAGNTHRLAGTRRDIHAMDQIESRIGMRFEIGQPTREDCIRIGAENNVEGADAYEAIVIYGENTSLRALCHLLQNCAAVTNGVGSIRLSRIETTLRVVSCGSDALKLLHERGDDLRRSA</sequence>
<evidence type="ECO:0000313" key="2">
    <source>
        <dbReference type="EMBL" id="MER8932567.1"/>
    </source>
</evidence>
<feature type="domain" description="ORC1/DEAH AAA+ ATPase" evidence="1">
    <location>
        <begin position="27"/>
        <end position="136"/>
    </location>
</feature>
<gene>
    <name evidence="2" type="ORF">NKI33_06280</name>
</gene>
<dbReference type="RefSeq" id="WP_287273402.1">
    <property type="nucleotide sequence ID" value="NZ_JAMYMY010000005.1"/>
</dbReference>
<reference evidence="2 3" key="1">
    <citation type="journal article" date="2024" name="Proc. Natl. Acad. Sci. U.S.A.">
        <title>The evolutionary genomics of adaptation to stress in wild rhizobium bacteria.</title>
        <authorList>
            <person name="Kehlet-Delgado H."/>
            <person name="Montoya A.P."/>
            <person name="Jensen K.T."/>
            <person name="Wendlandt C.E."/>
            <person name="Dexheimer C."/>
            <person name="Roberts M."/>
            <person name="Torres Martinez L."/>
            <person name="Friesen M.L."/>
            <person name="Griffitts J.S."/>
            <person name="Porter S.S."/>
        </authorList>
    </citation>
    <scope>NUCLEOTIDE SEQUENCE [LARGE SCALE GENOMIC DNA]</scope>
    <source>
        <strain evidence="2 3">M0729</strain>
    </source>
</reference>
<dbReference type="Proteomes" id="UP001464387">
    <property type="component" value="Unassembled WGS sequence"/>
</dbReference>
<proteinExistence type="predicted"/>
<organism evidence="2 3">
    <name type="scientific">Mesorhizobium opportunistum</name>
    <dbReference type="NCBI Taxonomy" id="593909"/>
    <lineage>
        <taxon>Bacteria</taxon>
        <taxon>Pseudomonadati</taxon>
        <taxon>Pseudomonadota</taxon>
        <taxon>Alphaproteobacteria</taxon>
        <taxon>Hyphomicrobiales</taxon>
        <taxon>Phyllobacteriaceae</taxon>
        <taxon>Mesorhizobium</taxon>
    </lineage>
</organism>